<dbReference type="KEGG" id="tat:KUM_0768"/>
<dbReference type="Pfam" id="PF09611">
    <property type="entry name" value="Cas_Csy1"/>
    <property type="match status" value="1"/>
</dbReference>
<organism evidence="1">
    <name type="scientific">Taylorella asinigenitalis 14/45</name>
    <dbReference type="NCBI Taxonomy" id="1091495"/>
    <lineage>
        <taxon>Bacteria</taxon>
        <taxon>Pseudomonadati</taxon>
        <taxon>Pseudomonadota</taxon>
        <taxon>Betaproteobacteria</taxon>
        <taxon>Burkholderiales</taxon>
        <taxon>Alcaligenaceae</taxon>
        <taxon>Taylorella</taxon>
    </lineage>
</organism>
<dbReference type="BioCyc" id="TASI1091495:G13GE-767-MONOMER"/>
<proteinExistence type="predicted"/>
<dbReference type="HOGENOM" id="CLU_801503_0_0_4"/>
<accession>I7JMH0</accession>
<gene>
    <name evidence="1" type="ORF">KUM_0768</name>
</gene>
<dbReference type="RefSeq" id="WP_015551640.1">
    <property type="nucleotide sequence ID" value="NC_021033.1"/>
</dbReference>
<reference evidence="1" key="1">
    <citation type="journal article" date="2012" name="Vet. Microbiol.">
        <title>Comparative genomic analyses of the Taylorellae.</title>
        <authorList>
            <person name="Hauser H."/>
            <person name="Richter D.C."/>
            <person name="van Tonder A."/>
            <person name="Clark L."/>
            <person name="Preston A."/>
        </authorList>
    </citation>
    <scope>NUCLEOTIDE SEQUENCE</scope>
    <source>
        <strain evidence="1">14/45</strain>
    </source>
</reference>
<dbReference type="EMBL" id="HE681424">
    <property type="protein sequence ID" value="CCG19560.1"/>
    <property type="molecule type" value="Genomic_DNA"/>
</dbReference>
<dbReference type="InterPro" id="IPR013397">
    <property type="entry name" value="CRISPR-assoc_prot_Csy1"/>
</dbReference>
<sequence>MNQIELYIDKIEKFFESEKKFKDKEKSIRFEHNINKIADYAKNIAATKFPSKFTHPDSKVILKNNNSIPYSNDGYIREGNCGENNYKIKLDFVTPAQNLPYVKFYQIALDEKSNFKLYNYLLDLKQYMIKHKRLPENHLFSNLNNSKSIVDKLIKPFENSIPDQSSHLLKQLIFPKPTDDGLYEYVNISVLSNSPLMHQINSPYFKFSEKEIMTEGEIKQEIQDDYYIPDMIKYKLGGSKPLNISFINSLHDGYWYALSCIPPSLNIKYIRKPYFSFFKECLSDKYNYGTVKKLEKLTTNDFNTIHIRTAIDSYLDKLINMSIEKALIIRSCEAGWSDNKKFSRLSDVEKEFLDSKYEKTSLSNVNLLAHEFTKWVKNKIETNTSIKLEDSVFLYIKKKFLNQITLNWEVFND</sequence>
<evidence type="ECO:0000313" key="1">
    <source>
        <dbReference type="EMBL" id="CCG19560.1"/>
    </source>
</evidence>
<name>I7JMH0_9BURK</name>
<protein>
    <submittedName>
        <fullName evidence="1">CRISPR associated Cys1 family protein</fullName>
    </submittedName>
</protein>
<dbReference type="AlphaFoldDB" id="I7JMH0"/>